<gene>
    <name evidence="4" type="ORF">ENO26_07175</name>
</gene>
<dbReference type="InterPro" id="IPR029057">
    <property type="entry name" value="PRTase-like"/>
</dbReference>
<dbReference type="AlphaFoldDB" id="A0A7J2U3R0"/>
<comment type="caution">
    <text evidence="4">The sequence shown here is derived from an EMBL/GenBank/DDBJ whole genome shotgun (WGS) entry which is preliminary data.</text>
</comment>
<evidence type="ECO:0000313" key="4">
    <source>
        <dbReference type="EMBL" id="HEM67326.1"/>
    </source>
</evidence>
<dbReference type="PANTHER" id="PTHR43363">
    <property type="entry name" value="HYPOXANTHINE PHOSPHORIBOSYLTRANSFERASE"/>
    <property type="match status" value="1"/>
</dbReference>
<dbReference type="EMBL" id="DSEU01000046">
    <property type="protein sequence ID" value="HEM67326.1"/>
    <property type="molecule type" value="Genomic_DNA"/>
</dbReference>
<accession>A0A7J2U3R0</accession>
<dbReference type="InterPro" id="IPR000836">
    <property type="entry name" value="PRTase_dom"/>
</dbReference>
<dbReference type="CDD" id="cd06223">
    <property type="entry name" value="PRTases_typeI"/>
    <property type="match status" value="1"/>
</dbReference>
<evidence type="ECO:0000256" key="2">
    <source>
        <dbReference type="ARBA" id="ARBA00022679"/>
    </source>
</evidence>
<feature type="domain" description="Phosphoribosyltransferase" evidence="3">
    <location>
        <begin position="28"/>
        <end position="178"/>
    </location>
</feature>
<sequence length="253" mass="29243">MVIYPVKHVSWDEVVDWSFRLGNRVMESGFRADAIVAVGRGGYVVSRMLSDLLDVDKVIALPIRWVGQRGRNYLVDLIKCFHRFRGAEVAECIADVVKGLRVEIAVDVEAKLMGLNVLAVEEISATGMHLAKAREILHRWGAREVRTATLVWKRSTATLRPNYIFIETPSFVWFQFPWSRLSDYTQFALALIEESLTKNNNNAFSIWDVEKLFIEWYGFKPERRYLVKALDKLAEKRLLRKIDVERYATSTQT</sequence>
<keyword evidence="1" id="KW-0328">Glycosyltransferase</keyword>
<protein>
    <recommendedName>
        <fullName evidence="3">Phosphoribosyltransferase domain-containing protein</fullName>
    </recommendedName>
</protein>
<dbReference type="Gene3D" id="3.40.50.2020">
    <property type="match status" value="1"/>
</dbReference>
<reference evidence="4" key="1">
    <citation type="journal article" date="2020" name="mSystems">
        <title>Genome- and Community-Level Interaction Insights into Carbon Utilization and Element Cycling Functions of Hydrothermarchaeota in Hydrothermal Sediment.</title>
        <authorList>
            <person name="Zhou Z."/>
            <person name="Liu Y."/>
            <person name="Xu W."/>
            <person name="Pan J."/>
            <person name="Luo Z.H."/>
            <person name="Li M."/>
        </authorList>
    </citation>
    <scope>NUCLEOTIDE SEQUENCE [LARGE SCALE GENOMIC DNA]</scope>
    <source>
        <strain evidence="4">SpSt-125</strain>
    </source>
</reference>
<proteinExistence type="predicted"/>
<dbReference type="Pfam" id="PF00156">
    <property type="entry name" value="Pribosyltran"/>
    <property type="match status" value="1"/>
</dbReference>
<dbReference type="GO" id="GO:0016757">
    <property type="term" value="F:glycosyltransferase activity"/>
    <property type="evidence" value="ECO:0007669"/>
    <property type="project" value="UniProtKB-KW"/>
</dbReference>
<keyword evidence="2" id="KW-0808">Transferase</keyword>
<dbReference type="SUPFAM" id="SSF53271">
    <property type="entry name" value="PRTase-like"/>
    <property type="match status" value="1"/>
</dbReference>
<organism evidence="4">
    <name type="scientific">Ignisphaera aggregans</name>
    <dbReference type="NCBI Taxonomy" id="334771"/>
    <lineage>
        <taxon>Archaea</taxon>
        <taxon>Thermoproteota</taxon>
        <taxon>Thermoprotei</taxon>
        <taxon>Desulfurococcales</taxon>
        <taxon>Desulfurococcaceae</taxon>
        <taxon>Ignisphaera</taxon>
    </lineage>
</organism>
<evidence type="ECO:0000256" key="1">
    <source>
        <dbReference type="ARBA" id="ARBA00022676"/>
    </source>
</evidence>
<dbReference type="PANTHER" id="PTHR43363:SF2">
    <property type="entry name" value="PHOSPHORIBOSYLTRANSFERASE"/>
    <property type="match status" value="1"/>
</dbReference>
<name>A0A7J2U3R0_9CREN</name>
<evidence type="ECO:0000259" key="3">
    <source>
        <dbReference type="Pfam" id="PF00156"/>
    </source>
</evidence>